<dbReference type="PANTHER" id="PTHR43289:SF6">
    <property type="entry name" value="SERINE_THREONINE-PROTEIN KINASE NEKL-3"/>
    <property type="match status" value="1"/>
</dbReference>
<dbReference type="AlphaFoldDB" id="A0A6M1R6Z6"/>
<dbReference type="GO" id="GO:0004674">
    <property type="term" value="F:protein serine/threonine kinase activity"/>
    <property type="evidence" value="ECO:0007669"/>
    <property type="project" value="UniProtKB-KW"/>
</dbReference>
<keyword evidence="11" id="KW-1185">Reference proteome</keyword>
<dbReference type="GO" id="GO:0005524">
    <property type="term" value="F:ATP binding"/>
    <property type="evidence" value="ECO:0007669"/>
    <property type="project" value="UniProtKB-UniRule"/>
</dbReference>
<evidence type="ECO:0000313" key="11">
    <source>
        <dbReference type="Proteomes" id="UP000483261"/>
    </source>
</evidence>
<dbReference type="Gene3D" id="1.10.510.10">
    <property type="entry name" value="Transferase(Phosphotransferase) domain 1"/>
    <property type="match status" value="1"/>
</dbReference>
<keyword evidence="2" id="KW-0723">Serine/threonine-protein kinase</keyword>
<dbReference type="InterPro" id="IPR017441">
    <property type="entry name" value="Protein_kinase_ATP_BS"/>
</dbReference>
<feature type="transmembrane region" description="Helical" evidence="8">
    <location>
        <begin position="657"/>
        <end position="679"/>
    </location>
</feature>
<dbReference type="PROSITE" id="PS00108">
    <property type="entry name" value="PROTEIN_KINASE_ST"/>
    <property type="match status" value="1"/>
</dbReference>
<accession>A0A6M1R6Z6</accession>
<dbReference type="PROSITE" id="PS50011">
    <property type="entry name" value="PROTEIN_KINASE_DOM"/>
    <property type="match status" value="1"/>
</dbReference>
<dbReference type="EC" id="2.7.11.1" evidence="1"/>
<keyword evidence="5 10" id="KW-0418">Kinase</keyword>
<feature type="transmembrane region" description="Helical" evidence="8">
    <location>
        <begin position="349"/>
        <end position="372"/>
    </location>
</feature>
<name>A0A6M1R6Z6_9ACTN</name>
<sequence length="686" mass="72720">MHTSPHPMIAGRYELHRLIGRGGMGEVWQAMDLTLQRWVAVKVVRTSADPTMIERFRRESLSTAAASHPGTVQVHDAGIERTGNGPMAFLVMELLTGPDLGERLRSHGPLIAREAGEVVVQAARTLAAVHGQGVVHRDIKPSNLVYDADRRIRIVDFGIAQLARLGDQRLTSTHDVVGSLGYLSPERGSGGEVGPPSDIYSLGCVFFEMLTGHTPYSGGAPATIVYQHATAPIPRVSASVQVPGIIDDLVAMMMAKEPEQRPTAQDVVAVLTGSGPLPVFDAQVPRQRAMHASGPISTSGSFEAYGGSGSFPAAGATGSTGGFSTIGASGPIPTGGARAAKRSGGGRRVVSTLLAVALLGVAVGGVATFAAFRNASETGRAAALSEALPETIELAVDVIFERDALQPVAQAPVNVRSTYLHTTDIAIEEWQTASAEIDVDGDAELRALHHDITEVLKDFELYRVEMQEGDRASQDAAREVYTGLASNLLMLAAQLPELENDETADQIRNLSNLTPAAEAFSIEREIMVVALSDNQISTKSVKELTNAEAAWVKASSAFYSGGSPELQAELDRVSDGTFDKGSGAMTPQRTIRDVAATASVENVAKEMRAASKGEPIVRTWSDAAVAYIQSLREVILKSTETMANDVTEEHERARTGLILRAVLTAVALVAAIGLGLGLYRSGRRSR</sequence>
<dbReference type="InterPro" id="IPR013587">
    <property type="entry name" value="Nitrate/nitrite_sensing"/>
</dbReference>
<comment type="caution">
    <text evidence="10">The sequence shown here is derived from an EMBL/GenBank/DDBJ whole genome shotgun (WGS) entry which is preliminary data.</text>
</comment>
<keyword evidence="8" id="KW-1133">Transmembrane helix</keyword>
<keyword evidence="3" id="KW-0808">Transferase</keyword>
<evidence type="ECO:0000256" key="8">
    <source>
        <dbReference type="SAM" id="Phobius"/>
    </source>
</evidence>
<dbReference type="SMART" id="SM00220">
    <property type="entry name" value="S_TKc"/>
    <property type="match status" value="1"/>
</dbReference>
<organism evidence="10 11">
    <name type="scientific">Nocardioides turkmenicus</name>
    <dbReference type="NCBI Taxonomy" id="2711220"/>
    <lineage>
        <taxon>Bacteria</taxon>
        <taxon>Bacillati</taxon>
        <taxon>Actinomycetota</taxon>
        <taxon>Actinomycetes</taxon>
        <taxon>Propionibacteriales</taxon>
        <taxon>Nocardioidaceae</taxon>
        <taxon>Nocardioides</taxon>
    </lineage>
</organism>
<reference evidence="10 11" key="1">
    <citation type="submission" date="2020-02" db="EMBL/GenBank/DDBJ databases">
        <title>Whole-genome analyses of novel actinobacteria.</title>
        <authorList>
            <person name="Sahin N."/>
        </authorList>
    </citation>
    <scope>NUCLEOTIDE SEQUENCE [LARGE SCALE GENOMIC DNA]</scope>
    <source>
        <strain evidence="10 11">KC13</strain>
    </source>
</reference>
<keyword evidence="4 7" id="KW-0547">Nucleotide-binding</keyword>
<keyword evidence="8" id="KW-0472">Membrane</keyword>
<feature type="domain" description="Protein kinase" evidence="9">
    <location>
        <begin position="13"/>
        <end position="280"/>
    </location>
</feature>
<dbReference type="EMBL" id="JAALAA010000033">
    <property type="protein sequence ID" value="NGN95906.1"/>
    <property type="molecule type" value="Genomic_DNA"/>
</dbReference>
<evidence type="ECO:0000256" key="7">
    <source>
        <dbReference type="PROSITE-ProRule" id="PRU10141"/>
    </source>
</evidence>
<evidence type="ECO:0000313" key="10">
    <source>
        <dbReference type="EMBL" id="NGN95906.1"/>
    </source>
</evidence>
<dbReference type="InterPro" id="IPR011009">
    <property type="entry name" value="Kinase-like_dom_sf"/>
</dbReference>
<evidence type="ECO:0000256" key="2">
    <source>
        <dbReference type="ARBA" id="ARBA00022527"/>
    </source>
</evidence>
<dbReference type="PROSITE" id="PS00107">
    <property type="entry name" value="PROTEIN_KINASE_ATP"/>
    <property type="match status" value="1"/>
</dbReference>
<keyword evidence="8" id="KW-0812">Transmembrane</keyword>
<dbReference type="SUPFAM" id="SSF56112">
    <property type="entry name" value="Protein kinase-like (PK-like)"/>
    <property type="match status" value="1"/>
</dbReference>
<dbReference type="InterPro" id="IPR000719">
    <property type="entry name" value="Prot_kinase_dom"/>
</dbReference>
<dbReference type="CDD" id="cd14014">
    <property type="entry name" value="STKc_PknB_like"/>
    <property type="match status" value="1"/>
</dbReference>
<keyword evidence="6 7" id="KW-0067">ATP-binding</keyword>
<proteinExistence type="predicted"/>
<dbReference type="PANTHER" id="PTHR43289">
    <property type="entry name" value="MITOGEN-ACTIVATED PROTEIN KINASE KINASE KINASE 20-RELATED"/>
    <property type="match status" value="1"/>
</dbReference>
<feature type="binding site" evidence="7">
    <location>
        <position position="42"/>
    </location>
    <ligand>
        <name>ATP</name>
        <dbReference type="ChEBI" id="CHEBI:30616"/>
    </ligand>
</feature>
<dbReference type="Pfam" id="PF08376">
    <property type="entry name" value="NIT"/>
    <property type="match status" value="1"/>
</dbReference>
<evidence type="ECO:0000256" key="3">
    <source>
        <dbReference type="ARBA" id="ARBA00022679"/>
    </source>
</evidence>
<dbReference type="Proteomes" id="UP000483261">
    <property type="component" value="Unassembled WGS sequence"/>
</dbReference>
<evidence type="ECO:0000256" key="4">
    <source>
        <dbReference type="ARBA" id="ARBA00022741"/>
    </source>
</evidence>
<gene>
    <name evidence="10" type="ORF">G5C66_24595</name>
</gene>
<dbReference type="Gene3D" id="3.30.200.20">
    <property type="entry name" value="Phosphorylase Kinase, domain 1"/>
    <property type="match status" value="1"/>
</dbReference>
<dbReference type="InterPro" id="IPR008271">
    <property type="entry name" value="Ser/Thr_kinase_AS"/>
</dbReference>
<dbReference type="Pfam" id="PF00069">
    <property type="entry name" value="Pkinase"/>
    <property type="match status" value="1"/>
</dbReference>
<dbReference type="RefSeq" id="WP_165114197.1">
    <property type="nucleotide sequence ID" value="NZ_JAALAA010000033.1"/>
</dbReference>
<evidence type="ECO:0000256" key="6">
    <source>
        <dbReference type="ARBA" id="ARBA00022840"/>
    </source>
</evidence>
<evidence type="ECO:0000256" key="1">
    <source>
        <dbReference type="ARBA" id="ARBA00012513"/>
    </source>
</evidence>
<evidence type="ECO:0000259" key="9">
    <source>
        <dbReference type="PROSITE" id="PS50011"/>
    </source>
</evidence>
<protein>
    <recommendedName>
        <fullName evidence="1">non-specific serine/threonine protein kinase</fullName>
        <ecNumber evidence="1">2.7.11.1</ecNumber>
    </recommendedName>
</protein>
<evidence type="ECO:0000256" key="5">
    <source>
        <dbReference type="ARBA" id="ARBA00022777"/>
    </source>
</evidence>